<evidence type="ECO:0000256" key="4">
    <source>
        <dbReference type="ARBA" id="ARBA00023163"/>
    </source>
</evidence>
<organism evidence="6 7">
    <name type="scientific">Luteolibacter luteus</name>
    <dbReference type="NCBI Taxonomy" id="2728835"/>
    <lineage>
        <taxon>Bacteria</taxon>
        <taxon>Pseudomonadati</taxon>
        <taxon>Verrucomicrobiota</taxon>
        <taxon>Verrucomicrobiia</taxon>
        <taxon>Verrucomicrobiales</taxon>
        <taxon>Verrucomicrobiaceae</taxon>
        <taxon>Luteolibacter</taxon>
    </lineage>
</organism>
<keyword evidence="7" id="KW-1185">Reference proteome</keyword>
<dbReference type="Pfam" id="PF03466">
    <property type="entry name" value="LysR_substrate"/>
    <property type="match status" value="1"/>
</dbReference>
<feature type="domain" description="HTH lysR-type" evidence="5">
    <location>
        <begin position="4"/>
        <end position="61"/>
    </location>
</feature>
<dbReference type="InterPro" id="IPR036388">
    <property type="entry name" value="WH-like_DNA-bd_sf"/>
</dbReference>
<accession>A0A858RQJ3</accession>
<dbReference type="Gene3D" id="1.10.10.10">
    <property type="entry name" value="Winged helix-like DNA-binding domain superfamily/Winged helix DNA-binding domain"/>
    <property type="match status" value="1"/>
</dbReference>
<comment type="similarity">
    <text evidence="1">Belongs to the LysR transcriptional regulatory family.</text>
</comment>
<proteinExistence type="inferred from homology"/>
<keyword evidence="2" id="KW-0805">Transcription regulation</keyword>
<dbReference type="EMBL" id="CP051774">
    <property type="protein sequence ID" value="QJE98619.1"/>
    <property type="molecule type" value="Genomic_DNA"/>
</dbReference>
<dbReference type="InterPro" id="IPR036390">
    <property type="entry name" value="WH_DNA-bd_sf"/>
</dbReference>
<gene>
    <name evidence="6" type="ORF">HHL09_23485</name>
</gene>
<dbReference type="InterPro" id="IPR000847">
    <property type="entry name" value="LysR_HTH_N"/>
</dbReference>
<keyword evidence="4" id="KW-0804">Transcription</keyword>
<dbReference type="PROSITE" id="PS50931">
    <property type="entry name" value="HTH_LYSR"/>
    <property type="match status" value="1"/>
</dbReference>
<keyword evidence="3" id="KW-0238">DNA-binding</keyword>
<dbReference type="Gene3D" id="3.40.190.10">
    <property type="entry name" value="Periplasmic binding protein-like II"/>
    <property type="match status" value="2"/>
</dbReference>
<dbReference type="SUPFAM" id="SSF46785">
    <property type="entry name" value="Winged helix' DNA-binding domain"/>
    <property type="match status" value="1"/>
</dbReference>
<evidence type="ECO:0000256" key="1">
    <source>
        <dbReference type="ARBA" id="ARBA00009437"/>
    </source>
</evidence>
<dbReference type="KEGG" id="luo:HHL09_23485"/>
<dbReference type="PANTHER" id="PTHR30346:SF0">
    <property type="entry name" value="HCA OPERON TRANSCRIPTIONAL ACTIVATOR HCAR"/>
    <property type="match status" value="1"/>
</dbReference>
<dbReference type="RefSeq" id="WP_169457106.1">
    <property type="nucleotide sequence ID" value="NZ_CP051774.1"/>
</dbReference>
<dbReference type="GO" id="GO:0032993">
    <property type="term" value="C:protein-DNA complex"/>
    <property type="evidence" value="ECO:0007669"/>
    <property type="project" value="TreeGrafter"/>
</dbReference>
<dbReference type="InterPro" id="IPR005119">
    <property type="entry name" value="LysR_subst-bd"/>
</dbReference>
<dbReference type="GO" id="GO:0003677">
    <property type="term" value="F:DNA binding"/>
    <property type="evidence" value="ECO:0007669"/>
    <property type="project" value="UniProtKB-KW"/>
</dbReference>
<dbReference type="CDD" id="cd08414">
    <property type="entry name" value="PBP2_LTTR_aromatics_like"/>
    <property type="match status" value="1"/>
</dbReference>
<dbReference type="Pfam" id="PF00126">
    <property type="entry name" value="HTH_1"/>
    <property type="match status" value="1"/>
</dbReference>
<protein>
    <submittedName>
        <fullName evidence="6">LysR family transcriptional regulator</fullName>
    </submittedName>
</protein>
<evidence type="ECO:0000256" key="3">
    <source>
        <dbReference type="ARBA" id="ARBA00023125"/>
    </source>
</evidence>
<evidence type="ECO:0000313" key="7">
    <source>
        <dbReference type="Proteomes" id="UP000501812"/>
    </source>
</evidence>
<evidence type="ECO:0000259" key="5">
    <source>
        <dbReference type="PROSITE" id="PS50931"/>
    </source>
</evidence>
<evidence type="ECO:0000256" key="2">
    <source>
        <dbReference type="ARBA" id="ARBA00023015"/>
    </source>
</evidence>
<evidence type="ECO:0000313" key="6">
    <source>
        <dbReference type="EMBL" id="QJE98619.1"/>
    </source>
</evidence>
<reference evidence="6 7" key="1">
    <citation type="submission" date="2020-04" db="EMBL/GenBank/DDBJ databases">
        <title>Luteolibacter sp. G-1-1-1 isolated from soil.</title>
        <authorList>
            <person name="Dahal R.H."/>
        </authorList>
    </citation>
    <scope>NUCLEOTIDE SEQUENCE [LARGE SCALE GENOMIC DNA]</scope>
    <source>
        <strain evidence="6 7">G-1-1-1</strain>
    </source>
</reference>
<dbReference type="AlphaFoldDB" id="A0A858RQJ3"/>
<dbReference type="Proteomes" id="UP000501812">
    <property type="component" value="Chromosome"/>
</dbReference>
<dbReference type="FunFam" id="1.10.10.10:FF:000001">
    <property type="entry name" value="LysR family transcriptional regulator"/>
    <property type="match status" value="1"/>
</dbReference>
<dbReference type="SUPFAM" id="SSF53850">
    <property type="entry name" value="Periplasmic binding protein-like II"/>
    <property type="match status" value="1"/>
</dbReference>
<dbReference type="PANTHER" id="PTHR30346">
    <property type="entry name" value="TRANSCRIPTIONAL DUAL REGULATOR HCAR-RELATED"/>
    <property type="match status" value="1"/>
</dbReference>
<name>A0A858RQJ3_9BACT</name>
<dbReference type="PRINTS" id="PR00039">
    <property type="entry name" value="HTHLYSR"/>
</dbReference>
<dbReference type="GO" id="GO:0003700">
    <property type="term" value="F:DNA-binding transcription factor activity"/>
    <property type="evidence" value="ECO:0007669"/>
    <property type="project" value="InterPro"/>
</dbReference>
<sequence length="301" mass="33973">MDRIEIREIECFVAVAESLSFSKAARRLNMTQPPLSRQIKKLEEKLGVELFLRNTHRVELTPEGRVFLEEGVSLLRHTDRIPDSLRLARSGRVEIFNVAFLGALLDEEIVSVLRKFRTQMPGSQVRVHEVTLDSVAGHLRNREMDGVFIASAPDVPDEDIGFLPWRVPKYKVLLGSGHPLAKRSELRLKDLAEEPWIMISRKSAPFFRECFVDACAAQGFQPRIIHESDRLPAILAMAALGEGIGLLSHTNLLLSLPHLILKPLVGGIPKIEHAFAYRRDDESPALAGFLKLLRSEKRARR</sequence>